<dbReference type="AlphaFoldDB" id="D9PW67"/>
<reference key="1">
    <citation type="submission" date="2009-08" db="EMBL/GenBank/DDBJ databases">
        <title>The genome sequence of Methanothermobacter marburgensis.</title>
        <authorList>
            <person name="Kaster A."/>
            <person name="Seedorf H."/>
            <person name="Goenrich M."/>
            <person name="Wiezer A."/>
            <person name="Liesegang H."/>
            <person name="Thauer R."/>
            <person name="Gottschalk G."/>
        </authorList>
    </citation>
    <scope>NUCLEOTIDE SEQUENCE</scope>
    <source>
        <strain>Marburg</strain>
    </source>
</reference>
<dbReference type="Proteomes" id="UP000000345">
    <property type="component" value="Chromosome"/>
</dbReference>
<evidence type="ECO:0000313" key="3">
    <source>
        <dbReference type="Proteomes" id="UP000000345"/>
    </source>
</evidence>
<evidence type="ECO:0000313" key="2">
    <source>
        <dbReference type="EMBL" id="ADL58465.1"/>
    </source>
</evidence>
<dbReference type="InterPro" id="IPR012000">
    <property type="entry name" value="Thiamin_PyroP_enz_cen_dom"/>
</dbReference>
<dbReference type="STRING" id="79929.MTBMA_c08700"/>
<accession>D9PW67</accession>
<dbReference type="PATRIC" id="fig|79929.8.peg.850"/>
<dbReference type="GO" id="GO:0030976">
    <property type="term" value="F:thiamine pyrophosphate binding"/>
    <property type="evidence" value="ECO:0007669"/>
    <property type="project" value="InterPro"/>
</dbReference>
<organism evidence="2 3">
    <name type="scientific">Methanothermobacter marburgensis (strain ATCC BAA-927 / DSM 2133 / JCM 14651 / NBRC 100331 / OCM 82 / Marburg)</name>
    <name type="common">Methanobacterium thermoautotrophicum</name>
    <dbReference type="NCBI Taxonomy" id="79929"/>
    <lineage>
        <taxon>Archaea</taxon>
        <taxon>Methanobacteriati</taxon>
        <taxon>Methanobacteriota</taxon>
        <taxon>Methanomada group</taxon>
        <taxon>Methanobacteria</taxon>
        <taxon>Methanobacteriales</taxon>
        <taxon>Methanobacteriaceae</taxon>
        <taxon>Methanothermobacter</taxon>
    </lineage>
</organism>
<dbReference type="RefSeq" id="WP_013295689.1">
    <property type="nucleotide sequence ID" value="NC_014408.1"/>
</dbReference>
<gene>
    <name evidence="2" type="ordered locus">MTBMA_c08700</name>
</gene>
<dbReference type="PANTHER" id="PTHR42981:SF2">
    <property type="entry name" value="PYRUVATE DEHYDROGENASE [UBIQUINONE]"/>
    <property type="match status" value="1"/>
</dbReference>
<dbReference type="InterPro" id="IPR029035">
    <property type="entry name" value="DHS-like_NAD/FAD-binding_dom"/>
</dbReference>
<dbReference type="InterPro" id="IPR047211">
    <property type="entry name" value="POXB-like"/>
</dbReference>
<dbReference type="Pfam" id="PF00205">
    <property type="entry name" value="TPP_enzyme_M"/>
    <property type="match status" value="1"/>
</dbReference>
<reference evidence="2 3" key="2">
    <citation type="journal article" date="2010" name="J. Bacteriol.">
        <title>Complete genome sequence of Methanothermobacter marburgensis, a methanoarchaeon model organism.</title>
        <authorList>
            <person name="Liesegang H."/>
            <person name="Kaster A.K."/>
            <person name="Wiezer A."/>
            <person name="Goenrich M."/>
            <person name="Wollherr A."/>
            <person name="Seedorf H."/>
            <person name="Gottschalk G."/>
            <person name="Thauer R.K."/>
        </authorList>
    </citation>
    <scope>NUCLEOTIDE SEQUENCE [LARGE SCALE GENOMIC DNA]</scope>
    <source>
        <strain evidence="3">ATCC BAA-927 / DSM 2133 / JCM 14651 / NBRC 100331 / OCM 82 / Marburg</strain>
    </source>
</reference>
<dbReference type="PaxDb" id="79929-MTBMA_c08700"/>
<dbReference type="GO" id="GO:0000287">
    <property type="term" value="F:magnesium ion binding"/>
    <property type="evidence" value="ECO:0007669"/>
    <property type="project" value="InterPro"/>
</dbReference>
<name>D9PW67_METTM</name>
<dbReference type="SUPFAM" id="SSF52467">
    <property type="entry name" value="DHS-like NAD/FAD-binding domain"/>
    <property type="match status" value="1"/>
</dbReference>
<proteinExistence type="predicted"/>
<keyword evidence="3" id="KW-1185">Reference proteome</keyword>
<dbReference type="GeneID" id="77399646"/>
<dbReference type="Gene3D" id="3.40.50.1220">
    <property type="entry name" value="TPP-binding domain"/>
    <property type="match status" value="1"/>
</dbReference>
<dbReference type="EMBL" id="CP001710">
    <property type="protein sequence ID" value="ADL58465.1"/>
    <property type="molecule type" value="Genomic_DNA"/>
</dbReference>
<sequence>MECTAEVRPLAGSIAPVSVTVPRHQLKDAASLIDSAERPIIIAGFGALEAAESVVELAERIGAGIVTTFRGKGVVDNHHPLYLGCHGSLGSTAAAEAVRKADLLIVIGSSFSDLTQLPPGRILQIDIDPS</sequence>
<dbReference type="HOGENOM" id="CLU_1933291_0_0_2"/>
<evidence type="ECO:0000259" key="1">
    <source>
        <dbReference type="Pfam" id="PF00205"/>
    </source>
</evidence>
<dbReference type="PANTHER" id="PTHR42981">
    <property type="entry name" value="PYRUVATE DEHYDROGENASE [UBIQUINONE]"/>
    <property type="match status" value="1"/>
</dbReference>
<feature type="domain" description="Thiamine pyrophosphate enzyme central" evidence="1">
    <location>
        <begin position="26"/>
        <end position="130"/>
    </location>
</feature>
<protein>
    <recommendedName>
        <fullName evidence="1">Thiamine pyrophosphate enzyme central domain-containing protein</fullName>
    </recommendedName>
</protein>
<dbReference type="KEGG" id="mmg:MTBMA_c08700"/>